<accession>A0A6A6PA18</accession>
<dbReference type="Pfam" id="PF06220">
    <property type="entry name" value="zf-U1"/>
    <property type="match status" value="1"/>
</dbReference>
<feature type="region of interest" description="Disordered" evidence="4">
    <location>
        <begin position="28"/>
        <end position="103"/>
    </location>
</feature>
<feature type="region of interest" description="Disordered" evidence="4">
    <location>
        <begin position="141"/>
        <end position="294"/>
    </location>
</feature>
<evidence type="ECO:0000256" key="1">
    <source>
        <dbReference type="ARBA" id="ARBA00022723"/>
    </source>
</evidence>
<dbReference type="GO" id="GO:0071011">
    <property type="term" value="C:precatalytic spliceosome"/>
    <property type="evidence" value="ECO:0007669"/>
    <property type="project" value="TreeGrafter"/>
</dbReference>
<feature type="compositionally biased region" description="Basic and acidic residues" evidence="4">
    <location>
        <begin position="262"/>
        <end position="274"/>
    </location>
</feature>
<name>A0A6A6PA18_9PEZI</name>
<dbReference type="OrthoDB" id="191651at2759"/>
<dbReference type="Gene3D" id="3.30.160.60">
    <property type="entry name" value="Classic Zinc Finger"/>
    <property type="match status" value="1"/>
</dbReference>
<gene>
    <name evidence="6" type="ORF">BDY21DRAFT_376612</name>
</gene>
<evidence type="ECO:0000313" key="7">
    <source>
        <dbReference type="Proteomes" id="UP000799766"/>
    </source>
</evidence>
<dbReference type="InterPro" id="IPR036236">
    <property type="entry name" value="Znf_C2H2_sf"/>
</dbReference>
<dbReference type="InterPro" id="IPR013085">
    <property type="entry name" value="U1-CZ_Znf_C2H2"/>
</dbReference>
<feature type="domain" description="U1-C C2H2-type zinc finger" evidence="5">
    <location>
        <begin position="9"/>
        <end position="42"/>
    </location>
</feature>
<dbReference type="PANTHER" id="PTHR13173:SF10">
    <property type="entry name" value="WW DOMAIN-BINDING PROTEIN 4"/>
    <property type="match status" value="1"/>
</dbReference>
<evidence type="ECO:0000259" key="5">
    <source>
        <dbReference type="Pfam" id="PF06220"/>
    </source>
</evidence>
<keyword evidence="7" id="KW-1185">Reference proteome</keyword>
<dbReference type="AlphaFoldDB" id="A0A6A6PA18"/>
<feature type="compositionally biased region" description="Basic and acidic residues" evidence="4">
    <location>
        <begin position="43"/>
        <end position="66"/>
    </location>
</feature>
<evidence type="ECO:0000313" key="6">
    <source>
        <dbReference type="EMBL" id="KAF2460728.1"/>
    </source>
</evidence>
<sequence length="294" mass="32565">MAEYWKSTPKYWCKFCRVYIRDTPFERRQHDATGRHQSAIQRNLRDLHRDAERSEREKQRARDEVARLNGAPTGLSSAADGGAVAGRKPATERGARGAAVSADERKRQMMQLAEMGVAIPEEFRRDMAMAGEWTVVSEKPVASAKAKGEESENPEGKAVGVRKRKVQDEDEEAVEGASGEKRPRKVWGSTLREYPGSKGKEDVDIEALLGVASVKREEVKKEEEEEGGQGESKEEIKQKEDEVKKEEPADDGAPPLSSIADVGERPHKPVKAEEGAPAPTGGVVFKKRKHKGVR</sequence>
<dbReference type="EMBL" id="MU001672">
    <property type="protein sequence ID" value="KAF2460728.1"/>
    <property type="molecule type" value="Genomic_DNA"/>
</dbReference>
<evidence type="ECO:0000256" key="3">
    <source>
        <dbReference type="ARBA" id="ARBA00022833"/>
    </source>
</evidence>
<dbReference type="GO" id="GO:0008270">
    <property type="term" value="F:zinc ion binding"/>
    <property type="evidence" value="ECO:0007669"/>
    <property type="project" value="UniProtKB-KW"/>
</dbReference>
<proteinExistence type="predicted"/>
<dbReference type="GO" id="GO:0000398">
    <property type="term" value="P:mRNA splicing, via spliceosome"/>
    <property type="evidence" value="ECO:0007669"/>
    <property type="project" value="InterPro"/>
</dbReference>
<dbReference type="SUPFAM" id="SSF57667">
    <property type="entry name" value="beta-beta-alpha zinc fingers"/>
    <property type="match status" value="1"/>
</dbReference>
<feature type="compositionally biased region" description="Basic residues" evidence="4">
    <location>
        <begin position="285"/>
        <end position="294"/>
    </location>
</feature>
<evidence type="ECO:0000256" key="4">
    <source>
        <dbReference type="SAM" id="MobiDB-lite"/>
    </source>
</evidence>
<evidence type="ECO:0000256" key="2">
    <source>
        <dbReference type="ARBA" id="ARBA00022771"/>
    </source>
</evidence>
<organism evidence="6 7">
    <name type="scientific">Lineolata rhizophorae</name>
    <dbReference type="NCBI Taxonomy" id="578093"/>
    <lineage>
        <taxon>Eukaryota</taxon>
        <taxon>Fungi</taxon>
        <taxon>Dikarya</taxon>
        <taxon>Ascomycota</taxon>
        <taxon>Pezizomycotina</taxon>
        <taxon>Dothideomycetes</taxon>
        <taxon>Dothideomycetes incertae sedis</taxon>
        <taxon>Lineolatales</taxon>
        <taxon>Lineolataceae</taxon>
        <taxon>Lineolata</taxon>
    </lineage>
</organism>
<dbReference type="Proteomes" id="UP000799766">
    <property type="component" value="Unassembled WGS sequence"/>
</dbReference>
<dbReference type="InterPro" id="IPR040023">
    <property type="entry name" value="WBP4"/>
</dbReference>
<keyword evidence="1" id="KW-0479">Metal-binding</keyword>
<keyword evidence="2" id="KW-0863">Zinc-finger</keyword>
<dbReference type="GO" id="GO:0003723">
    <property type="term" value="F:RNA binding"/>
    <property type="evidence" value="ECO:0007669"/>
    <property type="project" value="TreeGrafter"/>
</dbReference>
<protein>
    <recommendedName>
        <fullName evidence="5">U1-C C2H2-type zinc finger domain-containing protein</fullName>
    </recommendedName>
</protein>
<keyword evidence="3" id="KW-0862">Zinc</keyword>
<dbReference type="PANTHER" id="PTHR13173">
    <property type="entry name" value="WW DOMAIN BINDING PROTEIN 4"/>
    <property type="match status" value="1"/>
</dbReference>
<feature type="compositionally biased region" description="Basic and acidic residues" evidence="4">
    <location>
        <begin position="231"/>
        <end position="247"/>
    </location>
</feature>
<reference evidence="6" key="1">
    <citation type="journal article" date="2020" name="Stud. Mycol.">
        <title>101 Dothideomycetes genomes: a test case for predicting lifestyles and emergence of pathogens.</title>
        <authorList>
            <person name="Haridas S."/>
            <person name="Albert R."/>
            <person name="Binder M."/>
            <person name="Bloem J."/>
            <person name="Labutti K."/>
            <person name="Salamov A."/>
            <person name="Andreopoulos B."/>
            <person name="Baker S."/>
            <person name="Barry K."/>
            <person name="Bills G."/>
            <person name="Bluhm B."/>
            <person name="Cannon C."/>
            <person name="Castanera R."/>
            <person name="Culley D."/>
            <person name="Daum C."/>
            <person name="Ezra D."/>
            <person name="Gonzalez J."/>
            <person name="Henrissat B."/>
            <person name="Kuo A."/>
            <person name="Liang C."/>
            <person name="Lipzen A."/>
            <person name="Lutzoni F."/>
            <person name="Magnuson J."/>
            <person name="Mondo S."/>
            <person name="Nolan M."/>
            <person name="Ohm R."/>
            <person name="Pangilinan J."/>
            <person name="Park H.-J."/>
            <person name="Ramirez L."/>
            <person name="Alfaro M."/>
            <person name="Sun H."/>
            <person name="Tritt A."/>
            <person name="Yoshinaga Y."/>
            <person name="Zwiers L.-H."/>
            <person name="Turgeon B."/>
            <person name="Goodwin S."/>
            <person name="Spatafora J."/>
            <person name="Crous P."/>
            <person name="Grigoriev I."/>
        </authorList>
    </citation>
    <scope>NUCLEOTIDE SEQUENCE</scope>
    <source>
        <strain evidence="6">ATCC 16933</strain>
    </source>
</reference>